<comment type="caution">
    <text evidence="2">The sequence shown here is derived from an EMBL/GenBank/DDBJ whole genome shotgun (WGS) entry which is preliminary data.</text>
</comment>
<keyword evidence="3" id="KW-1185">Reference proteome</keyword>
<evidence type="ECO:0000259" key="1">
    <source>
        <dbReference type="Pfam" id="PF24924"/>
    </source>
</evidence>
<dbReference type="Proteomes" id="UP000593568">
    <property type="component" value="Unassembled WGS sequence"/>
</dbReference>
<dbReference type="EMBL" id="JABEZW010000005">
    <property type="protein sequence ID" value="MBA0765790.1"/>
    <property type="molecule type" value="Genomic_DNA"/>
</dbReference>
<feature type="domain" description="DUF7745" evidence="1">
    <location>
        <begin position="94"/>
        <end position="341"/>
    </location>
</feature>
<proteinExistence type="predicted"/>
<accession>A0A7J9DYF8</accession>
<dbReference type="AlphaFoldDB" id="A0A7J9DYF8"/>
<dbReference type="InterPro" id="IPR056647">
    <property type="entry name" value="DUF7745"/>
</dbReference>
<dbReference type="PANTHER" id="PTHR48200">
    <property type="entry name" value="PROTEIN, PUTATIVE-RELATED"/>
    <property type="match status" value="1"/>
</dbReference>
<dbReference type="Pfam" id="PF24924">
    <property type="entry name" value="DUF7745"/>
    <property type="match status" value="1"/>
</dbReference>
<organism evidence="2 3">
    <name type="scientific">Gossypium trilobum</name>
    <dbReference type="NCBI Taxonomy" id="34281"/>
    <lineage>
        <taxon>Eukaryota</taxon>
        <taxon>Viridiplantae</taxon>
        <taxon>Streptophyta</taxon>
        <taxon>Embryophyta</taxon>
        <taxon>Tracheophyta</taxon>
        <taxon>Spermatophyta</taxon>
        <taxon>Magnoliopsida</taxon>
        <taxon>eudicotyledons</taxon>
        <taxon>Gunneridae</taxon>
        <taxon>Pentapetalae</taxon>
        <taxon>rosids</taxon>
        <taxon>malvids</taxon>
        <taxon>Malvales</taxon>
        <taxon>Malvaceae</taxon>
        <taxon>Malvoideae</taxon>
        <taxon>Gossypium</taxon>
    </lineage>
</organism>
<evidence type="ECO:0000313" key="2">
    <source>
        <dbReference type="EMBL" id="MBA0765790.1"/>
    </source>
</evidence>
<name>A0A7J9DYF8_9ROSI</name>
<dbReference type="PANTHER" id="PTHR48200:SF1">
    <property type="entry name" value="AMINOTRANSFERASE-LIKE PLANT MOBILE DOMAIN-CONTAINING PROTEIN"/>
    <property type="match status" value="1"/>
</dbReference>
<protein>
    <recommendedName>
        <fullName evidence="1">DUF7745 domain-containing protein</fullName>
    </recommendedName>
</protein>
<evidence type="ECO:0000313" key="3">
    <source>
        <dbReference type="Proteomes" id="UP000593568"/>
    </source>
</evidence>
<sequence>MEVVEIAEYGFIYRPTSKHRKGIMVSLALARMVMQFGFRTYQGDSLTEGYTSKLWDFTRISVTQNNLQELKEIWDQWDDKIKQLFYHEYGDFYFTSGKVDLVPTVEEYTTLLCCLMIQVDKAYSRVANVLTFLKRLMNITGMSEPWVAAQIKQKGDSKCIPWKSLRDLILVHPNTRKRVKIFALSIYELVIFPKVLGHVDDAVLDLFDRLDKRVTPVPVILAKTFRSLSACQRAGEGRFIGRAQLLLAWFHGHFWKVEKVYYRVFSEDYSPLKEFVAIPIQDNISEEKWMAILQSHQDKDVEWRAPRMILNEILYRSGDFDWVPLLGIWGAVGYAPLLLLR</sequence>
<reference evidence="2 3" key="1">
    <citation type="journal article" date="2019" name="Genome Biol. Evol.">
        <title>Insights into the evolution of the New World diploid cottons (Gossypium, subgenus Houzingenia) based on genome sequencing.</title>
        <authorList>
            <person name="Grover C.E."/>
            <person name="Arick M.A. 2nd"/>
            <person name="Thrash A."/>
            <person name="Conover J.L."/>
            <person name="Sanders W.S."/>
            <person name="Peterson D.G."/>
            <person name="Frelichowski J.E."/>
            <person name="Scheffler J.A."/>
            <person name="Scheffler B.E."/>
            <person name="Wendel J.F."/>
        </authorList>
    </citation>
    <scope>NUCLEOTIDE SEQUENCE [LARGE SCALE GENOMIC DNA]</scope>
    <source>
        <strain evidence="2">8</strain>
        <tissue evidence="2">Leaf</tissue>
    </source>
</reference>
<gene>
    <name evidence="2" type="ORF">Gotri_014934</name>
</gene>